<name>A0A2P2J1I7_RHIMU</name>
<dbReference type="AlphaFoldDB" id="A0A2P2J1I7"/>
<proteinExistence type="predicted"/>
<evidence type="ECO:0000313" key="1">
    <source>
        <dbReference type="EMBL" id="MBW87310.1"/>
    </source>
</evidence>
<organism evidence="1">
    <name type="scientific">Rhizophora mucronata</name>
    <name type="common">Asiatic mangrove</name>
    <dbReference type="NCBI Taxonomy" id="61149"/>
    <lineage>
        <taxon>Eukaryota</taxon>
        <taxon>Viridiplantae</taxon>
        <taxon>Streptophyta</taxon>
        <taxon>Embryophyta</taxon>
        <taxon>Tracheophyta</taxon>
        <taxon>Spermatophyta</taxon>
        <taxon>Magnoliopsida</taxon>
        <taxon>eudicotyledons</taxon>
        <taxon>Gunneridae</taxon>
        <taxon>Pentapetalae</taxon>
        <taxon>rosids</taxon>
        <taxon>fabids</taxon>
        <taxon>Malpighiales</taxon>
        <taxon>Rhizophoraceae</taxon>
        <taxon>Rhizophora</taxon>
    </lineage>
</organism>
<accession>A0A2P2J1I7</accession>
<dbReference type="EMBL" id="GGEC01006827">
    <property type="protein sequence ID" value="MBW87310.1"/>
    <property type="molecule type" value="Transcribed_RNA"/>
</dbReference>
<sequence length="26" mass="3146">MHKQIQNSTPAQDFIYSYHVTEIYKC</sequence>
<protein>
    <submittedName>
        <fullName evidence="1">Uncharacterized protein</fullName>
    </submittedName>
</protein>
<reference evidence="1" key="1">
    <citation type="submission" date="2018-02" db="EMBL/GenBank/DDBJ databases">
        <title>Rhizophora mucronata_Transcriptome.</title>
        <authorList>
            <person name="Meera S.P."/>
            <person name="Sreeshan A."/>
            <person name="Augustine A."/>
        </authorList>
    </citation>
    <scope>NUCLEOTIDE SEQUENCE</scope>
    <source>
        <tissue evidence="1">Leaf</tissue>
    </source>
</reference>